<evidence type="ECO:0000313" key="2">
    <source>
        <dbReference type="Proteomes" id="UP000076925"/>
    </source>
</evidence>
<dbReference type="STRING" id="128403.WA1_06095"/>
<evidence type="ECO:0000313" key="1">
    <source>
        <dbReference type="EMBL" id="KYC35394.1"/>
    </source>
</evidence>
<gene>
    <name evidence="1" type="ORF">WA1_06095</name>
</gene>
<keyword evidence="2" id="KW-1185">Reference proteome</keyword>
<dbReference type="Proteomes" id="UP000076925">
    <property type="component" value="Unassembled WGS sequence"/>
</dbReference>
<reference evidence="1 2" key="1">
    <citation type="journal article" date="2013" name="Genome Biol. Evol.">
        <title>Genomes of Stigonematalean cyanobacteria (subsection V) and the evolution of oxygenic photosynthesis from prokaryotes to plastids.</title>
        <authorList>
            <person name="Dagan T."/>
            <person name="Roettger M."/>
            <person name="Stucken K."/>
            <person name="Landan G."/>
            <person name="Koch R."/>
            <person name="Major P."/>
            <person name="Gould S.B."/>
            <person name="Goremykin V.V."/>
            <person name="Rippka R."/>
            <person name="Tandeau de Marsac N."/>
            <person name="Gugger M."/>
            <person name="Lockhart P.J."/>
            <person name="Allen J.F."/>
            <person name="Brune I."/>
            <person name="Maus I."/>
            <person name="Puhler A."/>
            <person name="Martin W.F."/>
        </authorList>
    </citation>
    <scope>NUCLEOTIDE SEQUENCE [LARGE SCALE GENOMIC DNA]</scope>
    <source>
        <strain evidence="1 2">PCC 7110</strain>
    </source>
</reference>
<proteinExistence type="predicted"/>
<dbReference type="EMBL" id="ANNX02000051">
    <property type="protein sequence ID" value="KYC35394.1"/>
    <property type="molecule type" value="Genomic_DNA"/>
</dbReference>
<sequence>MVSYSEDELMEAVRRQMRMDRQYQRNVNAAIERKDNIWLRTLIEQVAEAVFGQVVQSLMNSILAFFGF</sequence>
<protein>
    <submittedName>
        <fullName evidence="1">Uncharacterized protein</fullName>
    </submittedName>
</protein>
<accession>A0A139WSH3</accession>
<name>A0A139WSH3_9CYAN</name>
<organism evidence="1 2">
    <name type="scientific">Scytonema hofmannii PCC 7110</name>
    <dbReference type="NCBI Taxonomy" id="128403"/>
    <lineage>
        <taxon>Bacteria</taxon>
        <taxon>Bacillati</taxon>
        <taxon>Cyanobacteriota</taxon>
        <taxon>Cyanophyceae</taxon>
        <taxon>Nostocales</taxon>
        <taxon>Scytonemataceae</taxon>
        <taxon>Scytonema</taxon>
    </lineage>
</organism>
<dbReference type="AlphaFoldDB" id="A0A139WSH3"/>
<comment type="caution">
    <text evidence="1">The sequence shown here is derived from an EMBL/GenBank/DDBJ whole genome shotgun (WGS) entry which is preliminary data.</text>
</comment>
<dbReference type="RefSeq" id="WP_017748087.1">
    <property type="nucleotide sequence ID" value="NZ_KQ976354.1"/>
</dbReference>